<dbReference type="AlphaFoldDB" id="A0A6G1WJD9"/>
<name>A0A6G1WJD9_9HYPH</name>
<accession>A0A6G1WJD9</accession>
<organism evidence="1">
    <name type="scientific">Sinorhizobium medicae</name>
    <dbReference type="NCBI Taxonomy" id="110321"/>
    <lineage>
        <taxon>Bacteria</taxon>
        <taxon>Pseudomonadati</taxon>
        <taxon>Pseudomonadota</taxon>
        <taxon>Alphaproteobacteria</taxon>
        <taxon>Hyphomicrobiales</taxon>
        <taxon>Rhizobiaceae</taxon>
        <taxon>Sinorhizobium/Ensifer group</taxon>
        <taxon>Sinorhizobium</taxon>
    </lineage>
</organism>
<sequence length="45" mass="5443">MEDGRRRRTPWWAGHSLTEEKQGGERQELVNHLRLVRVCWVRARS</sequence>
<reference evidence="1" key="1">
    <citation type="journal article" date="2013" name="Genome Biol.">
        <title>Comparative genomics of the core and accessory genomes of 48 Sinorhizobium strains comprising five genospecies.</title>
        <authorList>
            <person name="Sugawara M."/>
            <person name="Epstein B."/>
            <person name="Badgley B.D."/>
            <person name="Unno T."/>
            <person name="Xu L."/>
            <person name="Reese J."/>
            <person name="Gyaneshwar P."/>
            <person name="Denny R."/>
            <person name="Mudge J."/>
            <person name="Bharti A.K."/>
            <person name="Farmer A.D."/>
            <person name="May G.D."/>
            <person name="Woodward J.E."/>
            <person name="Medigue C."/>
            <person name="Vallenet D."/>
            <person name="Lajus A."/>
            <person name="Rouy Z."/>
            <person name="Martinez-Vaz B."/>
            <person name="Tiffin P."/>
            <person name="Young N.D."/>
            <person name="Sadowsky M.J."/>
        </authorList>
    </citation>
    <scope>NUCLEOTIDE SEQUENCE</scope>
    <source>
        <strain evidence="1">M1</strain>
    </source>
</reference>
<evidence type="ECO:0000313" key="1">
    <source>
        <dbReference type="EMBL" id="MQW69870.1"/>
    </source>
</evidence>
<proteinExistence type="predicted"/>
<dbReference type="EMBL" id="WISB01000087">
    <property type="protein sequence ID" value="MQW69870.1"/>
    <property type="molecule type" value="Genomic_DNA"/>
</dbReference>
<gene>
    <name evidence="1" type="ORF">GHJ91_12090</name>
</gene>
<comment type="caution">
    <text evidence="1">The sequence shown here is derived from an EMBL/GenBank/DDBJ whole genome shotgun (WGS) entry which is preliminary data.</text>
</comment>
<dbReference type="RefSeq" id="WP_127615006.1">
    <property type="nucleotide sequence ID" value="NZ_RPIT01000209.1"/>
</dbReference>
<protein>
    <submittedName>
        <fullName evidence="1">Uncharacterized protein</fullName>
    </submittedName>
</protein>